<proteinExistence type="predicted"/>
<dbReference type="AlphaFoldDB" id="A0A9D1E4F1"/>
<feature type="domain" description="YDG" evidence="2">
    <location>
        <begin position="284"/>
        <end position="359"/>
    </location>
</feature>
<dbReference type="InterPro" id="IPR041286">
    <property type="entry name" value="MBG_2"/>
</dbReference>
<dbReference type="Proteomes" id="UP000824200">
    <property type="component" value="Unassembled WGS sequence"/>
</dbReference>
<dbReference type="Pfam" id="PF18676">
    <property type="entry name" value="MBG_2"/>
    <property type="match status" value="1"/>
</dbReference>
<evidence type="ECO:0000313" key="4">
    <source>
        <dbReference type="EMBL" id="HIR66086.1"/>
    </source>
</evidence>
<reference evidence="4" key="2">
    <citation type="journal article" date="2021" name="PeerJ">
        <title>Extensive microbial diversity within the chicken gut microbiome revealed by metagenomics and culture.</title>
        <authorList>
            <person name="Gilroy R."/>
            <person name="Ravi A."/>
            <person name="Getino M."/>
            <person name="Pursley I."/>
            <person name="Horton D.L."/>
            <person name="Alikhan N.F."/>
            <person name="Baker D."/>
            <person name="Gharbi K."/>
            <person name="Hall N."/>
            <person name="Watson M."/>
            <person name="Adriaenssens E.M."/>
            <person name="Foster-Nyarko E."/>
            <person name="Jarju S."/>
            <person name="Secka A."/>
            <person name="Antonio M."/>
            <person name="Oren A."/>
            <person name="Chaudhuri R.R."/>
            <person name="La Ragione R."/>
            <person name="Hildebrand F."/>
            <person name="Pallen M.J."/>
        </authorList>
    </citation>
    <scope>NUCLEOTIDE SEQUENCE</scope>
    <source>
        <strain evidence="4">CHK121-14286</strain>
    </source>
</reference>
<protein>
    <submittedName>
        <fullName evidence="4">Uncharacterized protein</fullName>
    </submittedName>
</protein>
<name>A0A9D1E4F1_9BACT</name>
<reference evidence="4" key="1">
    <citation type="submission" date="2020-10" db="EMBL/GenBank/DDBJ databases">
        <authorList>
            <person name="Gilroy R."/>
        </authorList>
    </citation>
    <scope>NUCLEOTIDE SEQUENCE</scope>
    <source>
        <strain evidence="4">CHK121-14286</strain>
    </source>
</reference>
<sequence length="372" mass="40648">MSKTPEKQKNETAKDVILAIFCVALMFALFATIMVLAGSRTVGKITYEGEVRQGKTQVFSYRTDKVKKGETVTWYVDNVKKDSYNYDGQNADFACTFDKTGNSTVRVVAGRFNQSVTVEVLRPLLTVRAKDVTVTYGETTAPVLTFETSGLLPGDTLQKLGCKIQLVAENDGTQCGEWKISVLPFQCEGYDVQTADATLTVLPKQLKITETVQKVYDGTTNLDNTQLKIEGVVFGDDVQVLLKNTQLPCKNAGKYILDGNSICIEGTNCKNYTVEGEVCVEVLPKGLTLQGLTVQNKTYDGTTKADIAKLGKLQGVVEGDSVAIGNLEVKFDAADVGTHAVKVKNIILVGMDKHNYFVQNVVVNNGEILRHE</sequence>
<gene>
    <name evidence="4" type="ORF">IAC95_04335</name>
</gene>
<dbReference type="InterPro" id="IPR041248">
    <property type="entry name" value="YDG"/>
</dbReference>
<evidence type="ECO:0000259" key="3">
    <source>
        <dbReference type="Pfam" id="PF18676"/>
    </source>
</evidence>
<accession>A0A9D1E4F1</accession>
<feature type="domain" description="YDG" evidence="2">
    <location>
        <begin position="203"/>
        <end position="274"/>
    </location>
</feature>
<evidence type="ECO:0000256" key="1">
    <source>
        <dbReference type="SAM" id="Phobius"/>
    </source>
</evidence>
<dbReference type="Pfam" id="PF18657">
    <property type="entry name" value="YDG"/>
    <property type="match status" value="2"/>
</dbReference>
<organism evidence="4 5">
    <name type="scientific">Candidatus Fimimonas gallinarum</name>
    <dbReference type="NCBI Taxonomy" id="2840821"/>
    <lineage>
        <taxon>Bacteria</taxon>
        <taxon>Pseudomonadati</taxon>
        <taxon>Myxococcota</taxon>
        <taxon>Myxococcia</taxon>
        <taxon>Myxococcales</taxon>
        <taxon>Cystobacterineae</taxon>
        <taxon>Myxococcaceae</taxon>
        <taxon>Myxococcaceae incertae sedis</taxon>
        <taxon>Candidatus Fimimonas</taxon>
    </lineage>
</organism>
<keyword evidence="1" id="KW-1133">Transmembrane helix</keyword>
<keyword evidence="1" id="KW-0812">Transmembrane</keyword>
<feature type="transmembrane region" description="Helical" evidence="1">
    <location>
        <begin position="16"/>
        <end position="37"/>
    </location>
</feature>
<evidence type="ECO:0000259" key="2">
    <source>
        <dbReference type="Pfam" id="PF18657"/>
    </source>
</evidence>
<comment type="caution">
    <text evidence="4">The sequence shown here is derived from an EMBL/GenBank/DDBJ whole genome shotgun (WGS) entry which is preliminary data.</text>
</comment>
<feature type="domain" description="MBG" evidence="3">
    <location>
        <begin position="125"/>
        <end position="200"/>
    </location>
</feature>
<keyword evidence="1" id="KW-0472">Membrane</keyword>
<evidence type="ECO:0000313" key="5">
    <source>
        <dbReference type="Proteomes" id="UP000824200"/>
    </source>
</evidence>
<dbReference type="EMBL" id="DVHL01000036">
    <property type="protein sequence ID" value="HIR66086.1"/>
    <property type="molecule type" value="Genomic_DNA"/>
</dbReference>